<dbReference type="InterPro" id="IPR014942">
    <property type="entry name" value="AbiEii"/>
</dbReference>
<evidence type="ECO:0000313" key="2">
    <source>
        <dbReference type="Proteomes" id="UP000620670"/>
    </source>
</evidence>
<name>A0ABS0Y8J0_9HYPH</name>
<reference evidence="2" key="1">
    <citation type="submission" date="2020-12" db="EMBL/GenBank/DDBJ databases">
        <title>Hymenobacter sp.</title>
        <authorList>
            <person name="Kim M.K."/>
        </authorList>
    </citation>
    <scope>NUCLEOTIDE SEQUENCE [LARGE SCALE GENOMIC DNA]</scope>
    <source>
        <strain evidence="2">BT325</strain>
    </source>
</reference>
<keyword evidence="1" id="KW-0808">Transferase</keyword>
<accession>A0ABS0Y8J0</accession>
<dbReference type="EMBL" id="JAELXT010000043">
    <property type="protein sequence ID" value="MBJ6128255.1"/>
    <property type="molecule type" value="Genomic_DNA"/>
</dbReference>
<dbReference type="RefSeq" id="WP_199051524.1">
    <property type="nucleotide sequence ID" value="NZ_JAELXT010000043.1"/>
</dbReference>
<sequence>MAFVRPQHNVIAEALRSMDAPFLERARCYFGGGTAIVLQNGEYRLSLDVDFLCADPDGYRELRIAALERGARAFFGPDVETVRPFIADQYGIRGRFSLRGQPIKFEVVREGRVTLEGAIYPALGVPILAVADQFTEKLLANADRCADRSVAYRDAIDLGYLILSNGSIPPEAVQKAERAYGSDVPRKIAAVLGYLASPEEARRAAETLEMSLDAVHQAAARLHGAATAAWPEMSFGSFVTEETSPAETRFPEP</sequence>
<proteinExistence type="predicted"/>
<organism evidence="1 2">
    <name type="scientific">Microvirga splendida</name>
    <dbReference type="NCBI Taxonomy" id="2795727"/>
    <lineage>
        <taxon>Bacteria</taxon>
        <taxon>Pseudomonadati</taxon>
        <taxon>Pseudomonadota</taxon>
        <taxon>Alphaproteobacteria</taxon>
        <taxon>Hyphomicrobiales</taxon>
        <taxon>Methylobacteriaceae</taxon>
        <taxon>Microvirga</taxon>
    </lineage>
</organism>
<protein>
    <submittedName>
        <fullName evidence="1">Nucleotidyl transferase AbiEii/AbiGii toxin family protein</fullName>
    </submittedName>
</protein>
<gene>
    <name evidence="1" type="ORF">JAO75_22905</name>
</gene>
<dbReference type="Pfam" id="PF08843">
    <property type="entry name" value="AbiEii"/>
    <property type="match status" value="1"/>
</dbReference>
<dbReference type="GO" id="GO:0016740">
    <property type="term" value="F:transferase activity"/>
    <property type="evidence" value="ECO:0007669"/>
    <property type="project" value="UniProtKB-KW"/>
</dbReference>
<comment type="caution">
    <text evidence="1">The sequence shown here is derived from an EMBL/GenBank/DDBJ whole genome shotgun (WGS) entry which is preliminary data.</text>
</comment>
<evidence type="ECO:0000313" key="1">
    <source>
        <dbReference type="EMBL" id="MBJ6128255.1"/>
    </source>
</evidence>
<keyword evidence="2" id="KW-1185">Reference proteome</keyword>
<dbReference type="Proteomes" id="UP000620670">
    <property type="component" value="Unassembled WGS sequence"/>
</dbReference>